<name>A0ABQ7XP17_BRANA</name>
<protein>
    <submittedName>
        <fullName evidence="1">Uncharacterized protein</fullName>
    </submittedName>
</protein>
<gene>
    <name evidence="1" type="ORF">HID58_085947</name>
</gene>
<proteinExistence type="predicted"/>
<evidence type="ECO:0000313" key="2">
    <source>
        <dbReference type="Proteomes" id="UP000824890"/>
    </source>
</evidence>
<organism evidence="1 2">
    <name type="scientific">Brassica napus</name>
    <name type="common">Rape</name>
    <dbReference type="NCBI Taxonomy" id="3708"/>
    <lineage>
        <taxon>Eukaryota</taxon>
        <taxon>Viridiplantae</taxon>
        <taxon>Streptophyta</taxon>
        <taxon>Embryophyta</taxon>
        <taxon>Tracheophyta</taxon>
        <taxon>Spermatophyta</taxon>
        <taxon>Magnoliopsida</taxon>
        <taxon>eudicotyledons</taxon>
        <taxon>Gunneridae</taxon>
        <taxon>Pentapetalae</taxon>
        <taxon>rosids</taxon>
        <taxon>malvids</taxon>
        <taxon>Brassicales</taxon>
        <taxon>Brassicaceae</taxon>
        <taxon>Brassiceae</taxon>
        <taxon>Brassica</taxon>
    </lineage>
</organism>
<feature type="non-terminal residue" evidence="1">
    <location>
        <position position="127"/>
    </location>
</feature>
<comment type="caution">
    <text evidence="1">The sequence shown here is derived from an EMBL/GenBank/DDBJ whole genome shotgun (WGS) entry which is preliminary data.</text>
</comment>
<reference evidence="1 2" key="1">
    <citation type="submission" date="2021-05" db="EMBL/GenBank/DDBJ databases">
        <title>Genome Assembly of Synthetic Allotetraploid Brassica napus Reveals Homoeologous Exchanges between Subgenomes.</title>
        <authorList>
            <person name="Davis J.T."/>
        </authorList>
    </citation>
    <scope>NUCLEOTIDE SEQUENCE [LARGE SCALE GENOMIC DNA]</scope>
    <source>
        <strain evidence="2">cv. Da-Ae</strain>
        <tissue evidence="1">Seedling</tissue>
    </source>
</reference>
<evidence type="ECO:0000313" key="1">
    <source>
        <dbReference type="EMBL" id="KAH0857686.1"/>
    </source>
</evidence>
<dbReference type="Proteomes" id="UP000824890">
    <property type="component" value="Unassembled WGS sequence"/>
</dbReference>
<accession>A0ABQ7XP17</accession>
<sequence length="127" mass="14667">MIVSIMIQTRDKVLITHDLPIAVNSNPLKRKTQISPMIRSNIRGTQILPLIMSNMIQTRDDEISNTHDSPIVGSSNAFEVFFKTPTLTEDCTRWDLLYMDLKSQNYHSFLVDVVEKAWEKIHIPIQK</sequence>
<keyword evidence="2" id="KW-1185">Reference proteome</keyword>
<dbReference type="EMBL" id="JAGKQM010000019">
    <property type="protein sequence ID" value="KAH0857686.1"/>
    <property type="molecule type" value="Genomic_DNA"/>
</dbReference>